<dbReference type="RefSeq" id="WP_060718384.1">
    <property type="nucleotide sequence ID" value="NZ_AP023268.1"/>
</dbReference>
<dbReference type="EMBL" id="MBEV02000001">
    <property type="protein sequence ID" value="MUP03247.1"/>
    <property type="molecule type" value="Genomic_DNA"/>
</dbReference>
<dbReference type="EMBL" id="QUSG01000014">
    <property type="protein sequence ID" value="KAA3524169.1"/>
    <property type="molecule type" value="Genomic_DNA"/>
</dbReference>
<name>A0A125P2Q1_AGRVI</name>
<dbReference type="InterPro" id="IPR050950">
    <property type="entry name" value="HTH-type_LysR_regulators"/>
</dbReference>
<keyword evidence="2" id="KW-0805">Transcription regulation</keyword>
<keyword evidence="3" id="KW-0238">DNA-binding</keyword>
<dbReference type="PANTHER" id="PTHR30419">
    <property type="entry name" value="HTH-TYPE TRANSCRIPTIONAL REGULATOR YBHD"/>
    <property type="match status" value="1"/>
</dbReference>
<organism evidence="6 11">
    <name type="scientific">Agrobacterium vitis</name>
    <name type="common">Rhizobium vitis</name>
    <dbReference type="NCBI Taxonomy" id="373"/>
    <lineage>
        <taxon>Bacteria</taxon>
        <taxon>Pseudomonadati</taxon>
        <taxon>Pseudomonadota</taxon>
        <taxon>Alphaproteobacteria</taxon>
        <taxon>Hyphomicrobiales</taxon>
        <taxon>Rhizobiaceae</taxon>
        <taxon>Rhizobium/Agrobacterium group</taxon>
        <taxon>Agrobacterium</taxon>
    </lineage>
</organism>
<dbReference type="GO" id="GO:0003700">
    <property type="term" value="F:DNA-binding transcription factor activity"/>
    <property type="evidence" value="ECO:0007669"/>
    <property type="project" value="InterPro"/>
</dbReference>
<evidence type="ECO:0000256" key="4">
    <source>
        <dbReference type="ARBA" id="ARBA00023163"/>
    </source>
</evidence>
<dbReference type="InterPro" id="IPR036390">
    <property type="entry name" value="WH_DNA-bd_sf"/>
</dbReference>
<dbReference type="Gene3D" id="1.10.10.10">
    <property type="entry name" value="Winged helix-like DNA-binding domain superfamily/Winged helix DNA-binding domain"/>
    <property type="match status" value="1"/>
</dbReference>
<evidence type="ECO:0000313" key="8">
    <source>
        <dbReference type="EMBL" id="MUP03247.1"/>
    </source>
</evidence>
<evidence type="ECO:0000313" key="12">
    <source>
        <dbReference type="Proteomes" id="UP000477951"/>
    </source>
</evidence>
<evidence type="ECO:0000313" key="7">
    <source>
        <dbReference type="EMBL" id="KAA3524169.1"/>
    </source>
</evidence>
<dbReference type="SUPFAM" id="SSF53850">
    <property type="entry name" value="Periplasmic binding protein-like II"/>
    <property type="match status" value="1"/>
</dbReference>
<comment type="similarity">
    <text evidence="1">Belongs to the LysR transcriptional regulatory family.</text>
</comment>
<evidence type="ECO:0000313" key="11">
    <source>
        <dbReference type="Proteomes" id="UP000436911"/>
    </source>
</evidence>
<evidence type="ECO:0000313" key="6">
    <source>
        <dbReference type="EMBL" id="KAA3523707.1"/>
    </source>
</evidence>
<dbReference type="Pfam" id="PF00126">
    <property type="entry name" value="HTH_1"/>
    <property type="match status" value="1"/>
</dbReference>
<dbReference type="Proteomes" id="UP000436911">
    <property type="component" value="Unassembled WGS sequence"/>
</dbReference>
<reference evidence="6 11" key="1">
    <citation type="submission" date="2018-08" db="EMBL/GenBank/DDBJ databases">
        <title>Genome sequencing of Agrobacterium vitis strain ICMP 10754.</title>
        <authorList>
            <person name="Visnovsky S.B."/>
            <person name="Pitman A.R."/>
        </authorList>
    </citation>
    <scope>NUCLEOTIDE SEQUENCE [LARGE SCALE GENOMIC DNA]</scope>
    <source>
        <strain evidence="6 11">ICMP 10754</strain>
    </source>
</reference>
<dbReference type="PANTHER" id="PTHR30419:SF8">
    <property type="entry name" value="NITROGEN ASSIMILATION TRANSCRIPTIONAL ACTIVATOR-RELATED"/>
    <property type="match status" value="1"/>
</dbReference>
<dbReference type="EMBL" id="QUSG01000015">
    <property type="protein sequence ID" value="KAA3523707.1"/>
    <property type="molecule type" value="Genomic_DNA"/>
</dbReference>
<dbReference type="InterPro" id="IPR036388">
    <property type="entry name" value="WH-like_DNA-bd_sf"/>
</dbReference>
<feature type="domain" description="HTH lysR-type" evidence="5">
    <location>
        <begin position="9"/>
        <end position="66"/>
    </location>
</feature>
<reference evidence="9 12" key="3">
    <citation type="submission" date="2019-12" db="EMBL/GenBank/DDBJ databases">
        <title>Whole-genome sequencing of Allorhizobium vitis.</title>
        <authorList>
            <person name="Gan H.M."/>
            <person name="Szegedi E."/>
            <person name="Burr T."/>
            <person name="Savka M.A."/>
        </authorList>
    </citation>
    <scope>NUCLEOTIDE SEQUENCE [LARGE SCALE GENOMIC DNA]</scope>
    <source>
        <strain evidence="9 12">CG516</strain>
    </source>
</reference>
<dbReference type="PROSITE" id="PS50931">
    <property type="entry name" value="HTH_LYSR"/>
    <property type="match status" value="1"/>
</dbReference>
<dbReference type="OrthoDB" id="7809623at2"/>
<accession>A0A125P2Q1</accession>
<dbReference type="EMBL" id="WPHR01000015">
    <property type="protein sequence ID" value="MUZ74404.1"/>
    <property type="molecule type" value="Genomic_DNA"/>
</dbReference>
<evidence type="ECO:0000313" key="10">
    <source>
        <dbReference type="Proteomes" id="UP000175993"/>
    </source>
</evidence>
<evidence type="ECO:0000313" key="9">
    <source>
        <dbReference type="EMBL" id="MUZ74404.1"/>
    </source>
</evidence>
<evidence type="ECO:0000256" key="1">
    <source>
        <dbReference type="ARBA" id="ARBA00009437"/>
    </source>
</evidence>
<sequence>MNNTLANRLQPKHFTLIKAIGELGQLSLAAGQVSMTQPAASRMLAEIERIVGAAVFLRTPKGMEATEVGAALVRRSEILLQEMREAMREVDAIKRGASGTVSVGAVTGGALGYIVPAISTLKAEARTADIYVDVAPSGTLISNLVSGQFDFVLGRIPVGVDARQFHIRHARTEEVDLIVHQSHPLANSTDLGMTDLLHFPWVMQGPGAPVRQAVENAFIDAGTTLPVDVVNTTSLLVMIAMIAASNAITPLSREVSDLLCRQTTGAGLCCLKIRRPIIVLPYHMISMKNRHMSTLAARLQDLVLQEFTTR</sequence>
<evidence type="ECO:0000256" key="3">
    <source>
        <dbReference type="ARBA" id="ARBA00023125"/>
    </source>
</evidence>
<dbReference type="Pfam" id="PF03466">
    <property type="entry name" value="LysR_substrate"/>
    <property type="match status" value="1"/>
</dbReference>
<dbReference type="GO" id="GO:0005829">
    <property type="term" value="C:cytosol"/>
    <property type="evidence" value="ECO:0007669"/>
    <property type="project" value="TreeGrafter"/>
</dbReference>
<gene>
    <name evidence="8" type="ORF">BBI04_000180</name>
    <name evidence="7" type="ORF">DXT89_19525</name>
    <name evidence="6" type="ORF">DXT89_19880</name>
    <name evidence="9" type="ORF">GOZ90_17080</name>
</gene>
<dbReference type="Gene3D" id="3.40.190.290">
    <property type="match status" value="1"/>
</dbReference>
<keyword evidence="4" id="KW-0804">Transcription</keyword>
<dbReference type="GeneID" id="60683374"/>
<dbReference type="InterPro" id="IPR000847">
    <property type="entry name" value="LysR_HTH_N"/>
</dbReference>
<dbReference type="InterPro" id="IPR005119">
    <property type="entry name" value="LysR_subst-bd"/>
</dbReference>
<dbReference type="SUPFAM" id="SSF46785">
    <property type="entry name" value="Winged helix' DNA-binding domain"/>
    <property type="match status" value="1"/>
</dbReference>
<reference evidence="8 10" key="2">
    <citation type="submission" date="2019-11" db="EMBL/GenBank/DDBJ databases">
        <title>Whole-genome sequencing of Allorhizobium vitis.</title>
        <authorList>
            <person name="Gan H.M."/>
            <person name="Savka M.A."/>
        </authorList>
    </citation>
    <scope>NUCLEOTIDE SEQUENCE [LARGE SCALE GENOMIC DNA]</scope>
    <source>
        <strain evidence="8 10">AB4</strain>
    </source>
</reference>
<comment type="caution">
    <text evidence="6">The sequence shown here is derived from an EMBL/GenBank/DDBJ whole genome shotgun (WGS) entry which is preliminary data.</text>
</comment>
<evidence type="ECO:0000256" key="2">
    <source>
        <dbReference type="ARBA" id="ARBA00023015"/>
    </source>
</evidence>
<proteinExistence type="inferred from homology"/>
<dbReference type="Proteomes" id="UP000175993">
    <property type="component" value="Unassembled WGS sequence"/>
</dbReference>
<dbReference type="Proteomes" id="UP000477951">
    <property type="component" value="Unassembled WGS sequence"/>
</dbReference>
<dbReference type="AlphaFoldDB" id="A0A125P2Q1"/>
<protein>
    <submittedName>
        <fullName evidence="6">LysR family transcriptional regulator</fullName>
    </submittedName>
</protein>
<evidence type="ECO:0000259" key="5">
    <source>
        <dbReference type="PROSITE" id="PS50931"/>
    </source>
</evidence>
<dbReference type="GO" id="GO:0003677">
    <property type="term" value="F:DNA binding"/>
    <property type="evidence" value="ECO:0007669"/>
    <property type="project" value="UniProtKB-KW"/>
</dbReference>